<gene>
    <name evidence="7 9" type="primary">tatC</name>
    <name evidence="9" type="ORF">KDB89_05485</name>
</gene>
<feature type="transmembrane region" description="Helical" evidence="7">
    <location>
        <begin position="41"/>
        <end position="63"/>
    </location>
</feature>
<evidence type="ECO:0000256" key="6">
    <source>
        <dbReference type="ARBA" id="ARBA00023136"/>
    </source>
</evidence>
<keyword evidence="4 7" id="KW-1133">Transmembrane helix</keyword>
<feature type="transmembrane region" description="Helical" evidence="7">
    <location>
        <begin position="193"/>
        <end position="215"/>
    </location>
</feature>
<keyword evidence="3 7" id="KW-0653">Protein transport</keyword>
<name>A0ABX8SKP1_9ACTN</name>
<evidence type="ECO:0000256" key="1">
    <source>
        <dbReference type="ARBA" id="ARBA00004141"/>
    </source>
</evidence>
<feature type="transmembrane region" description="Helical" evidence="7">
    <location>
        <begin position="101"/>
        <end position="126"/>
    </location>
</feature>
<keyword evidence="10" id="KW-1185">Reference proteome</keyword>
<dbReference type="Proteomes" id="UP000824504">
    <property type="component" value="Chromosome"/>
</dbReference>
<dbReference type="Pfam" id="PF00902">
    <property type="entry name" value="TatC"/>
    <property type="match status" value="1"/>
</dbReference>
<proteinExistence type="inferred from homology"/>
<evidence type="ECO:0000256" key="5">
    <source>
        <dbReference type="ARBA" id="ARBA00023010"/>
    </source>
</evidence>
<comment type="function">
    <text evidence="7">Part of the twin-arginine translocation (Tat) system that transports large folded proteins containing a characteristic twin-arginine motif in their signal peptide across membranes. Together with TatB, TatC is part of a receptor directly interacting with Tat signal peptides.</text>
</comment>
<evidence type="ECO:0000256" key="3">
    <source>
        <dbReference type="ARBA" id="ARBA00022927"/>
    </source>
</evidence>
<comment type="similarity">
    <text evidence="7">Belongs to the TatC family.</text>
</comment>
<keyword evidence="2 7" id="KW-0812">Transmembrane</keyword>
<evidence type="ECO:0000256" key="8">
    <source>
        <dbReference type="SAM" id="MobiDB-lite"/>
    </source>
</evidence>
<keyword evidence="7" id="KW-0813">Transport</keyword>
<comment type="subunit">
    <text evidence="7">The Tat system comprises two distinct complexes: a TatABC complex, containing multiple copies of TatA, TatB and TatC subunits, and a separate TatA complex, containing only TatA subunits. Substrates initially bind to the TatABC complex, which probably triggers association of the separate TatA complex to form the active translocon.</text>
</comment>
<dbReference type="InterPro" id="IPR002033">
    <property type="entry name" value="TatC"/>
</dbReference>
<feature type="compositionally biased region" description="Polar residues" evidence="8">
    <location>
        <begin position="1"/>
        <end position="10"/>
    </location>
</feature>
<keyword evidence="7" id="KW-1003">Cell membrane</keyword>
<evidence type="ECO:0000256" key="7">
    <source>
        <dbReference type="HAMAP-Rule" id="MF_00902"/>
    </source>
</evidence>
<protein>
    <recommendedName>
        <fullName evidence="7">Sec-independent protein translocase protein TatC</fullName>
    </recommendedName>
</protein>
<dbReference type="NCBIfam" id="TIGR00945">
    <property type="entry name" value="tatC"/>
    <property type="match status" value="1"/>
</dbReference>
<organism evidence="9 10">
    <name type="scientific">Tessaracoccus palaemonis</name>
    <dbReference type="NCBI Taxonomy" id="2829499"/>
    <lineage>
        <taxon>Bacteria</taxon>
        <taxon>Bacillati</taxon>
        <taxon>Actinomycetota</taxon>
        <taxon>Actinomycetes</taxon>
        <taxon>Propionibacteriales</taxon>
        <taxon>Propionibacteriaceae</taxon>
        <taxon>Tessaracoccus</taxon>
    </lineage>
</organism>
<keyword evidence="5 7" id="KW-0811">Translocation</keyword>
<feature type="region of interest" description="Disordered" evidence="8">
    <location>
        <begin position="1"/>
        <end position="25"/>
    </location>
</feature>
<feature type="transmembrane region" description="Helical" evidence="7">
    <location>
        <begin position="249"/>
        <end position="269"/>
    </location>
</feature>
<evidence type="ECO:0000313" key="9">
    <source>
        <dbReference type="EMBL" id="QXT63911.1"/>
    </source>
</evidence>
<feature type="transmembrane region" description="Helical" evidence="7">
    <location>
        <begin position="138"/>
        <end position="160"/>
    </location>
</feature>
<sequence>MAGTQATTSEEAGGSRRLGWLRPPDGGPEGRMSLYDHLRELRYRVTISIGGIVLGALLCIFFYEALIDFFLAPWNKARAVLEANGATTEIVNTGVTQPFTLAVLVCVLGGVAISAPIWLWQIWAFVAPGLVAKEKKYALAFVGVSLPLFFAGAALGYYIWPTGIQVLLGFTPENQGITNLLDMANFLAMEIKVMLVFGAAFLLPVVVVGLNLAGVVRGYMLKKARKMVVFGSVVLAAVATPTTDPFSMLALAVPVTVMFLIAEAICRVWDRKRGITEETATEFSVDLEDGR</sequence>
<dbReference type="RefSeq" id="WP_219083837.1">
    <property type="nucleotide sequence ID" value="NZ_CP079216.1"/>
</dbReference>
<comment type="subcellular location">
    <subcellularLocation>
        <location evidence="7">Cell membrane</location>
        <topology evidence="7">Multi-pass membrane protein</topology>
    </subcellularLocation>
    <subcellularLocation>
        <location evidence="1">Membrane</location>
        <topology evidence="1">Multi-pass membrane protein</topology>
    </subcellularLocation>
</comment>
<dbReference type="HAMAP" id="MF_00902">
    <property type="entry name" value="TatC"/>
    <property type="match status" value="1"/>
</dbReference>
<reference evidence="9 10" key="1">
    <citation type="submission" date="2021-07" db="EMBL/GenBank/DDBJ databases">
        <title>complete genome sequencing of Tessaracoccus sp.J1M15.</title>
        <authorList>
            <person name="Bae J.-W."/>
            <person name="Kim D.-y."/>
        </authorList>
    </citation>
    <scope>NUCLEOTIDE SEQUENCE [LARGE SCALE GENOMIC DNA]</scope>
    <source>
        <strain evidence="9 10">J1M15</strain>
    </source>
</reference>
<evidence type="ECO:0000256" key="2">
    <source>
        <dbReference type="ARBA" id="ARBA00022692"/>
    </source>
</evidence>
<evidence type="ECO:0000313" key="10">
    <source>
        <dbReference type="Proteomes" id="UP000824504"/>
    </source>
</evidence>
<accession>A0ABX8SKP1</accession>
<evidence type="ECO:0000256" key="4">
    <source>
        <dbReference type="ARBA" id="ARBA00022989"/>
    </source>
</evidence>
<dbReference type="PANTHER" id="PTHR30371:SF0">
    <property type="entry name" value="SEC-INDEPENDENT PROTEIN TRANSLOCASE PROTEIN TATC, CHLOROPLASTIC-RELATED"/>
    <property type="match status" value="1"/>
</dbReference>
<dbReference type="PANTHER" id="PTHR30371">
    <property type="entry name" value="SEC-INDEPENDENT PROTEIN TRANSLOCASE PROTEIN TATC"/>
    <property type="match status" value="1"/>
</dbReference>
<feature type="transmembrane region" description="Helical" evidence="7">
    <location>
        <begin position="227"/>
        <end position="243"/>
    </location>
</feature>
<keyword evidence="6 7" id="KW-0472">Membrane</keyword>
<dbReference type="EMBL" id="CP079216">
    <property type="protein sequence ID" value="QXT63911.1"/>
    <property type="molecule type" value="Genomic_DNA"/>
</dbReference>